<comment type="caution">
    <text evidence="2">The sequence shown here is derived from an EMBL/GenBank/DDBJ whole genome shotgun (WGS) entry which is preliminary data.</text>
</comment>
<evidence type="ECO:0000313" key="2">
    <source>
        <dbReference type="EMBL" id="MCW6512959.1"/>
    </source>
</evidence>
<name>A0AA41Z2E0_9HYPH</name>
<dbReference type="PANTHER" id="PTHR34068">
    <property type="entry name" value="UPF0145 PROTEIN YBJQ"/>
    <property type="match status" value="1"/>
</dbReference>
<dbReference type="Pfam" id="PF01906">
    <property type="entry name" value="YbjQ_1"/>
    <property type="match status" value="2"/>
</dbReference>
<protein>
    <submittedName>
        <fullName evidence="2">Heavy metal-binding domain-containing protein</fullName>
    </submittedName>
</protein>
<sequence length="274" mass="29727">MSDASTSIPPHAVERLKGLRGQGHPGGIFTSDFSVNEFLLVRKAGFEPIGLCVGTCVYHVGIQYGSWGQNQELTKLSQAMYHARELAMARMREEARDMGADGIVGVRLTVKRLEWDANILEFMAIGTGIVHAAGHPGFKGAEGQPFTSDLSGQDFWTLLQAGYRPLALVMGSCVYHVAHQGLLQSLGQIGRNTEMTNFSQALYDAREIAMERMQHEATEAGAEGVVGMELHEGSHNWKPHVIEFFAVGTAVKPIAAELAPDTIPDPQLVLSVNS</sequence>
<accession>A0AA41Z2E0</accession>
<organism evidence="2 3">
    <name type="scientific">Lichenifustis flavocetrariae</name>
    <dbReference type="NCBI Taxonomy" id="2949735"/>
    <lineage>
        <taxon>Bacteria</taxon>
        <taxon>Pseudomonadati</taxon>
        <taxon>Pseudomonadota</taxon>
        <taxon>Alphaproteobacteria</taxon>
        <taxon>Hyphomicrobiales</taxon>
        <taxon>Lichenihabitantaceae</taxon>
        <taxon>Lichenifustis</taxon>
    </lineage>
</organism>
<comment type="similarity">
    <text evidence="1">Belongs to the UPF0145 family.</text>
</comment>
<evidence type="ECO:0000256" key="1">
    <source>
        <dbReference type="ARBA" id="ARBA00010751"/>
    </source>
</evidence>
<evidence type="ECO:0000313" key="3">
    <source>
        <dbReference type="Proteomes" id="UP001165667"/>
    </source>
</evidence>
<dbReference type="Proteomes" id="UP001165667">
    <property type="component" value="Unassembled WGS sequence"/>
</dbReference>
<dbReference type="AlphaFoldDB" id="A0AA41Z2E0"/>
<keyword evidence="3" id="KW-1185">Reference proteome</keyword>
<dbReference type="InterPro" id="IPR035439">
    <property type="entry name" value="UPF0145_dom_sf"/>
</dbReference>
<dbReference type="PANTHER" id="PTHR34068:SF2">
    <property type="entry name" value="UPF0145 PROTEIN SCO3412"/>
    <property type="match status" value="1"/>
</dbReference>
<gene>
    <name evidence="2" type="ORF">M8523_34390</name>
</gene>
<dbReference type="Gene3D" id="3.30.110.70">
    <property type="entry name" value="Hypothetical protein apc22750. Chain B"/>
    <property type="match status" value="2"/>
</dbReference>
<dbReference type="InterPro" id="IPR002765">
    <property type="entry name" value="UPF0145_YbjQ-like"/>
</dbReference>
<reference evidence="2" key="1">
    <citation type="submission" date="2022-05" db="EMBL/GenBank/DDBJ databases">
        <authorList>
            <person name="Pankratov T."/>
        </authorList>
    </citation>
    <scope>NUCLEOTIDE SEQUENCE</scope>
    <source>
        <strain evidence="2">BP6-180914</strain>
    </source>
</reference>
<dbReference type="RefSeq" id="WP_282589336.1">
    <property type="nucleotide sequence ID" value="NZ_JAMOIM010000078.1"/>
</dbReference>
<proteinExistence type="inferred from homology"/>
<dbReference type="EMBL" id="JAMOIM010000078">
    <property type="protein sequence ID" value="MCW6512959.1"/>
    <property type="molecule type" value="Genomic_DNA"/>
</dbReference>
<dbReference type="SUPFAM" id="SSF117782">
    <property type="entry name" value="YbjQ-like"/>
    <property type="match status" value="2"/>
</dbReference>